<comment type="caution">
    <text evidence="1">The sequence shown here is derived from an EMBL/GenBank/DDBJ whole genome shotgun (WGS) entry which is preliminary data.</text>
</comment>
<sequence length="158" mass="17137">MVRHSWAGDASEIEEKKAHIFARKQKNPSKTLLQLPPACIKRSGHPPGVLVGVIGQGFSFWCNGEAKSKKVTTLEAAGNIRPSLDASFPDLVMFAIALKLSNQAHSISLDWRSDLHVILYIAVGIIIHKIIARSRTQGEGCITEIAIVSSFGQGIVLI</sequence>
<evidence type="ECO:0000313" key="1">
    <source>
        <dbReference type="EMBL" id="KAK9037639.1"/>
    </source>
</evidence>
<evidence type="ECO:0000313" key="2">
    <source>
        <dbReference type="Proteomes" id="UP001396334"/>
    </source>
</evidence>
<proteinExistence type="predicted"/>
<dbReference type="EMBL" id="JBBPBN010000005">
    <property type="protein sequence ID" value="KAK9037639.1"/>
    <property type="molecule type" value="Genomic_DNA"/>
</dbReference>
<protein>
    <submittedName>
        <fullName evidence="1">Uncharacterized protein</fullName>
    </submittedName>
</protein>
<reference evidence="1 2" key="1">
    <citation type="journal article" date="2024" name="G3 (Bethesda)">
        <title>Genome assembly of Hibiscus sabdariffa L. provides insights into metabolisms of medicinal natural products.</title>
        <authorList>
            <person name="Kim T."/>
        </authorList>
    </citation>
    <scope>NUCLEOTIDE SEQUENCE [LARGE SCALE GENOMIC DNA]</scope>
    <source>
        <strain evidence="1">TK-2024</strain>
        <tissue evidence="1">Old leaves</tissue>
    </source>
</reference>
<name>A0ABR2TK47_9ROSI</name>
<gene>
    <name evidence="1" type="ORF">V6N11_022541</name>
</gene>
<keyword evidence="2" id="KW-1185">Reference proteome</keyword>
<accession>A0ABR2TK47</accession>
<dbReference type="Proteomes" id="UP001396334">
    <property type="component" value="Unassembled WGS sequence"/>
</dbReference>
<organism evidence="1 2">
    <name type="scientific">Hibiscus sabdariffa</name>
    <name type="common">roselle</name>
    <dbReference type="NCBI Taxonomy" id="183260"/>
    <lineage>
        <taxon>Eukaryota</taxon>
        <taxon>Viridiplantae</taxon>
        <taxon>Streptophyta</taxon>
        <taxon>Embryophyta</taxon>
        <taxon>Tracheophyta</taxon>
        <taxon>Spermatophyta</taxon>
        <taxon>Magnoliopsida</taxon>
        <taxon>eudicotyledons</taxon>
        <taxon>Gunneridae</taxon>
        <taxon>Pentapetalae</taxon>
        <taxon>rosids</taxon>
        <taxon>malvids</taxon>
        <taxon>Malvales</taxon>
        <taxon>Malvaceae</taxon>
        <taxon>Malvoideae</taxon>
        <taxon>Hibiscus</taxon>
    </lineage>
</organism>